<evidence type="ECO:0000256" key="2">
    <source>
        <dbReference type="ARBA" id="ARBA00009784"/>
    </source>
</evidence>
<dbReference type="Pfam" id="PF01914">
    <property type="entry name" value="MarC"/>
    <property type="match status" value="1"/>
</dbReference>
<evidence type="ECO:0000313" key="8">
    <source>
        <dbReference type="EMBL" id="OUN02236.1"/>
    </source>
</evidence>
<dbReference type="PANTHER" id="PTHR33508">
    <property type="entry name" value="UPF0056 MEMBRANE PROTEIN YHCE"/>
    <property type="match status" value="1"/>
</dbReference>
<comment type="similarity">
    <text evidence="2 7">Belongs to the UPF0056 (MarC) family.</text>
</comment>
<evidence type="ECO:0000313" key="9">
    <source>
        <dbReference type="Proteomes" id="UP000195772"/>
    </source>
</evidence>
<evidence type="ECO:0000256" key="5">
    <source>
        <dbReference type="ARBA" id="ARBA00022989"/>
    </source>
</evidence>
<protein>
    <recommendedName>
        <fullName evidence="7">UPF0056 membrane protein</fullName>
    </recommendedName>
</protein>
<dbReference type="PANTHER" id="PTHR33508:SF1">
    <property type="entry name" value="UPF0056 MEMBRANE PROTEIN YHCE"/>
    <property type="match status" value="1"/>
</dbReference>
<dbReference type="AlphaFoldDB" id="A0A1Y3QRL9"/>
<feature type="transmembrane region" description="Helical" evidence="7">
    <location>
        <begin position="198"/>
        <end position="219"/>
    </location>
</feature>
<feature type="transmembrane region" description="Helical" evidence="7">
    <location>
        <begin position="50"/>
        <end position="78"/>
    </location>
</feature>
<dbReference type="eggNOG" id="COG2095">
    <property type="taxonomic scope" value="Bacteria"/>
</dbReference>
<keyword evidence="3" id="KW-1003">Cell membrane</keyword>
<dbReference type="Proteomes" id="UP000195772">
    <property type="component" value="Unassembled WGS sequence"/>
</dbReference>
<evidence type="ECO:0000256" key="1">
    <source>
        <dbReference type="ARBA" id="ARBA00004651"/>
    </source>
</evidence>
<name>A0A1Y3QRL9_9BACT</name>
<dbReference type="RefSeq" id="WP_087403310.1">
    <property type="nucleotide sequence ID" value="NZ_NFHB01000009.1"/>
</dbReference>
<evidence type="ECO:0000256" key="4">
    <source>
        <dbReference type="ARBA" id="ARBA00022692"/>
    </source>
</evidence>
<sequence length="223" mass="23987">MLKEGFLFTFISAFMALFPVANPVGAGFLVNGLLSGLDDEDRKSIIRRIITDYLLVGLGSLAVGHFVLTLFGLSLPVIQLGGGLLICRTALQWLSDSDSSVGHAQGKDVNPLHKIALESQVFYPITFPISIGPGSVSVILTLMASVSMKDGWAKGLLSYAIIALVVVLMCLILYLFLSQGERIMRKIGTSGSIVINKMVAFFTFCVGVQIVVTGIAKLFHLHI</sequence>
<keyword evidence="4 7" id="KW-0812">Transmembrane</keyword>
<dbReference type="InterPro" id="IPR002771">
    <property type="entry name" value="Multi_antbiot-R_MarC"/>
</dbReference>
<keyword evidence="6 7" id="KW-0472">Membrane</keyword>
<dbReference type="OrthoDB" id="21094at2"/>
<reference evidence="9" key="1">
    <citation type="submission" date="2017-04" db="EMBL/GenBank/DDBJ databases">
        <title>Function of individual gut microbiota members based on whole genome sequencing of pure cultures obtained from chicken caecum.</title>
        <authorList>
            <person name="Medvecky M."/>
            <person name="Cejkova D."/>
            <person name="Polansky O."/>
            <person name="Karasova D."/>
            <person name="Kubasova T."/>
            <person name="Cizek A."/>
            <person name="Rychlik I."/>
        </authorList>
    </citation>
    <scope>NUCLEOTIDE SEQUENCE [LARGE SCALE GENOMIC DNA]</scope>
    <source>
        <strain evidence="9">An90</strain>
    </source>
</reference>
<comment type="caution">
    <text evidence="7">Lacks conserved residue(s) required for the propagation of feature annotation.</text>
</comment>
<comment type="caution">
    <text evidence="8">The sequence shown here is derived from an EMBL/GenBank/DDBJ whole genome shotgun (WGS) entry which is preliminary data.</text>
</comment>
<keyword evidence="5 7" id="KW-1133">Transmembrane helix</keyword>
<evidence type="ECO:0000256" key="7">
    <source>
        <dbReference type="RuleBase" id="RU362048"/>
    </source>
</evidence>
<comment type="subcellular location">
    <subcellularLocation>
        <location evidence="1 7">Cell membrane</location>
        <topology evidence="1 7">Multi-pass membrane protein</topology>
    </subcellularLocation>
</comment>
<feature type="transmembrane region" description="Helical" evidence="7">
    <location>
        <begin position="121"/>
        <end position="144"/>
    </location>
</feature>
<feature type="transmembrane region" description="Helical" evidence="7">
    <location>
        <begin position="156"/>
        <end position="177"/>
    </location>
</feature>
<organism evidence="8 9">
    <name type="scientific">Alistipes onderdonkii</name>
    <dbReference type="NCBI Taxonomy" id="328813"/>
    <lineage>
        <taxon>Bacteria</taxon>
        <taxon>Pseudomonadati</taxon>
        <taxon>Bacteroidota</taxon>
        <taxon>Bacteroidia</taxon>
        <taxon>Bacteroidales</taxon>
        <taxon>Rikenellaceae</taxon>
        <taxon>Alistipes</taxon>
    </lineage>
</organism>
<dbReference type="EMBL" id="NFHB01000009">
    <property type="protein sequence ID" value="OUN02236.1"/>
    <property type="molecule type" value="Genomic_DNA"/>
</dbReference>
<dbReference type="GO" id="GO:0005886">
    <property type="term" value="C:plasma membrane"/>
    <property type="evidence" value="ECO:0007669"/>
    <property type="project" value="UniProtKB-SubCell"/>
</dbReference>
<gene>
    <name evidence="8" type="ORF">B5G41_12810</name>
</gene>
<evidence type="ECO:0000256" key="3">
    <source>
        <dbReference type="ARBA" id="ARBA00022475"/>
    </source>
</evidence>
<evidence type="ECO:0000256" key="6">
    <source>
        <dbReference type="ARBA" id="ARBA00023136"/>
    </source>
</evidence>
<accession>A0A1Y3QRL9</accession>
<proteinExistence type="inferred from homology"/>